<accession>A0A4U6Q913</accession>
<dbReference type="InterPro" id="IPR036640">
    <property type="entry name" value="ABC1_TM_sf"/>
</dbReference>
<evidence type="ECO:0000256" key="1">
    <source>
        <dbReference type="ARBA" id="ARBA00004651"/>
    </source>
</evidence>
<feature type="transmembrane region" description="Helical" evidence="7">
    <location>
        <begin position="287"/>
        <end position="308"/>
    </location>
</feature>
<protein>
    <submittedName>
        <fullName evidence="10">ABC transporter ATP-binding protein</fullName>
    </submittedName>
</protein>
<dbReference type="PROSITE" id="PS00211">
    <property type="entry name" value="ABC_TRANSPORTER_1"/>
    <property type="match status" value="1"/>
</dbReference>
<evidence type="ECO:0000313" key="11">
    <source>
        <dbReference type="Proteomes" id="UP000306985"/>
    </source>
</evidence>
<dbReference type="PANTHER" id="PTHR24221">
    <property type="entry name" value="ATP-BINDING CASSETTE SUB-FAMILY B"/>
    <property type="match status" value="1"/>
</dbReference>
<dbReference type="SUPFAM" id="SSF90123">
    <property type="entry name" value="ABC transporter transmembrane region"/>
    <property type="match status" value="1"/>
</dbReference>
<feature type="domain" description="ABC transporter" evidence="8">
    <location>
        <begin position="349"/>
        <end position="585"/>
    </location>
</feature>
<evidence type="ECO:0000256" key="4">
    <source>
        <dbReference type="ARBA" id="ARBA00022840"/>
    </source>
</evidence>
<reference evidence="10 11" key="1">
    <citation type="submission" date="2019-05" db="EMBL/GenBank/DDBJ databases">
        <title>Nakamurella sp. N5BH11, whole genome shotgun sequence.</title>
        <authorList>
            <person name="Tuo L."/>
        </authorList>
    </citation>
    <scope>NUCLEOTIDE SEQUENCE [LARGE SCALE GENOMIC DNA]</scope>
    <source>
        <strain evidence="10 11">N5BH11</strain>
    </source>
</reference>
<feature type="transmembrane region" description="Helical" evidence="7">
    <location>
        <begin position="26"/>
        <end position="47"/>
    </location>
</feature>
<dbReference type="CDD" id="cd18551">
    <property type="entry name" value="ABC_6TM_LmrA_like"/>
    <property type="match status" value="1"/>
</dbReference>
<dbReference type="Proteomes" id="UP000306985">
    <property type="component" value="Unassembled WGS sequence"/>
</dbReference>
<dbReference type="Pfam" id="PF00664">
    <property type="entry name" value="ABC_membrane"/>
    <property type="match status" value="1"/>
</dbReference>
<dbReference type="GO" id="GO:0005886">
    <property type="term" value="C:plasma membrane"/>
    <property type="evidence" value="ECO:0007669"/>
    <property type="project" value="UniProtKB-SubCell"/>
</dbReference>
<dbReference type="GO" id="GO:0016887">
    <property type="term" value="F:ATP hydrolysis activity"/>
    <property type="evidence" value="ECO:0007669"/>
    <property type="project" value="InterPro"/>
</dbReference>
<proteinExistence type="predicted"/>
<feature type="transmembrane region" description="Helical" evidence="7">
    <location>
        <begin position="169"/>
        <end position="189"/>
    </location>
</feature>
<dbReference type="OrthoDB" id="9806127at2"/>
<feature type="transmembrane region" description="Helical" evidence="7">
    <location>
        <begin position="254"/>
        <end position="275"/>
    </location>
</feature>
<evidence type="ECO:0000256" key="6">
    <source>
        <dbReference type="ARBA" id="ARBA00023136"/>
    </source>
</evidence>
<feature type="transmembrane region" description="Helical" evidence="7">
    <location>
        <begin position="146"/>
        <end position="163"/>
    </location>
</feature>
<feature type="domain" description="ABC transmembrane type-1" evidence="9">
    <location>
        <begin position="32"/>
        <end position="310"/>
    </location>
</feature>
<evidence type="ECO:0000259" key="9">
    <source>
        <dbReference type="PROSITE" id="PS50929"/>
    </source>
</evidence>
<dbReference type="InterPro" id="IPR011527">
    <property type="entry name" value="ABC1_TM_dom"/>
</dbReference>
<dbReference type="PROSITE" id="PS50893">
    <property type="entry name" value="ABC_TRANSPORTER_2"/>
    <property type="match status" value="1"/>
</dbReference>
<dbReference type="AlphaFoldDB" id="A0A4U6Q913"/>
<dbReference type="SUPFAM" id="SSF52540">
    <property type="entry name" value="P-loop containing nucleoside triphosphate hydrolases"/>
    <property type="match status" value="1"/>
</dbReference>
<evidence type="ECO:0000256" key="2">
    <source>
        <dbReference type="ARBA" id="ARBA00022692"/>
    </source>
</evidence>
<dbReference type="InterPro" id="IPR017871">
    <property type="entry name" value="ABC_transporter-like_CS"/>
</dbReference>
<dbReference type="SMART" id="SM00382">
    <property type="entry name" value="AAA"/>
    <property type="match status" value="1"/>
</dbReference>
<name>A0A4U6Q913_9ACTN</name>
<feature type="transmembrane region" description="Helical" evidence="7">
    <location>
        <begin position="67"/>
        <end position="90"/>
    </location>
</feature>
<dbReference type="PROSITE" id="PS50929">
    <property type="entry name" value="ABC_TM1F"/>
    <property type="match status" value="1"/>
</dbReference>
<evidence type="ECO:0000313" key="10">
    <source>
        <dbReference type="EMBL" id="TKV56359.1"/>
    </source>
</evidence>
<dbReference type="Gene3D" id="3.40.50.300">
    <property type="entry name" value="P-loop containing nucleotide triphosphate hydrolases"/>
    <property type="match status" value="1"/>
</dbReference>
<evidence type="ECO:0000256" key="3">
    <source>
        <dbReference type="ARBA" id="ARBA00022741"/>
    </source>
</evidence>
<keyword evidence="6 7" id="KW-0472">Membrane</keyword>
<dbReference type="GO" id="GO:0005524">
    <property type="term" value="F:ATP binding"/>
    <property type="evidence" value="ECO:0007669"/>
    <property type="project" value="UniProtKB-KW"/>
</dbReference>
<evidence type="ECO:0000256" key="5">
    <source>
        <dbReference type="ARBA" id="ARBA00022989"/>
    </source>
</evidence>
<dbReference type="EMBL" id="SZZH01000007">
    <property type="protein sequence ID" value="TKV56359.1"/>
    <property type="molecule type" value="Genomic_DNA"/>
</dbReference>
<dbReference type="Gene3D" id="1.20.1560.10">
    <property type="entry name" value="ABC transporter type 1, transmembrane domain"/>
    <property type="match status" value="1"/>
</dbReference>
<keyword evidence="5 7" id="KW-1133">Transmembrane helix</keyword>
<evidence type="ECO:0000256" key="7">
    <source>
        <dbReference type="SAM" id="Phobius"/>
    </source>
</evidence>
<dbReference type="InterPro" id="IPR027417">
    <property type="entry name" value="P-loop_NTPase"/>
</dbReference>
<dbReference type="InterPro" id="IPR003439">
    <property type="entry name" value="ABC_transporter-like_ATP-bd"/>
</dbReference>
<dbReference type="InterPro" id="IPR039421">
    <property type="entry name" value="Type_1_exporter"/>
</dbReference>
<organism evidence="10 11">
    <name type="scientific">Nakamurella flava</name>
    <dbReference type="NCBI Taxonomy" id="2576308"/>
    <lineage>
        <taxon>Bacteria</taxon>
        <taxon>Bacillati</taxon>
        <taxon>Actinomycetota</taxon>
        <taxon>Actinomycetes</taxon>
        <taxon>Nakamurellales</taxon>
        <taxon>Nakamurellaceae</taxon>
        <taxon>Nakamurella</taxon>
    </lineage>
</organism>
<keyword evidence="11" id="KW-1185">Reference proteome</keyword>
<keyword evidence="3" id="KW-0547">Nucleotide-binding</keyword>
<dbReference type="RefSeq" id="WP_137451628.1">
    <property type="nucleotide sequence ID" value="NZ_SZZH01000007.1"/>
</dbReference>
<keyword evidence="2 7" id="KW-0812">Transmembrane</keyword>
<comment type="caution">
    <text evidence="10">The sequence shown here is derived from an EMBL/GenBank/DDBJ whole genome shotgun (WGS) entry which is preliminary data.</text>
</comment>
<gene>
    <name evidence="10" type="ORF">FDO65_20580</name>
</gene>
<keyword evidence="4 10" id="KW-0067">ATP-binding</keyword>
<evidence type="ECO:0000259" key="8">
    <source>
        <dbReference type="PROSITE" id="PS50893"/>
    </source>
</evidence>
<dbReference type="GO" id="GO:0140359">
    <property type="term" value="F:ABC-type transporter activity"/>
    <property type="evidence" value="ECO:0007669"/>
    <property type="project" value="InterPro"/>
</dbReference>
<dbReference type="GO" id="GO:0034040">
    <property type="term" value="F:ATPase-coupled lipid transmembrane transporter activity"/>
    <property type="evidence" value="ECO:0007669"/>
    <property type="project" value="TreeGrafter"/>
</dbReference>
<dbReference type="InterPro" id="IPR003593">
    <property type="entry name" value="AAA+_ATPase"/>
</dbReference>
<comment type="subcellular location">
    <subcellularLocation>
        <location evidence="1">Cell membrane</location>
        <topology evidence="1">Multi-pass membrane protein</topology>
    </subcellularLocation>
</comment>
<dbReference type="Pfam" id="PF00005">
    <property type="entry name" value="ABC_tran"/>
    <property type="match status" value="1"/>
</dbReference>
<dbReference type="PANTHER" id="PTHR24221:SF654">
    <property type="entry name" value="ATP-BINDING CASSETTE SUB-FAMILY B MEMBER 6"/>
    <property type="match status" value="1"/>
</dbReference>
<sequence length="598" mass="63441">MATVTPSSPGRNPDARFRILPELAHGARLSVITVAVLALFSTGATLALPMVAARLITALQSGEAGTWGLVLILIGLAATLAGALSAYLLARTAQNMLLRLRRRTIEHTLAAEVRDTQRLGAGDLSTRLTADAMNVKRAIDVGPLQLPLAVLVLLGTIVIMALLDWVLLLITIASVGLAFAGVGLLVMALKRRYLHLQGVIGGLAEKFVGALDALPVVKAYRAEPAVLRDLSDDVEEVRRVEVSVARYESLLGPVLNLGQQIALVSVLIGGGVRLVDGSLTLAEFVAFLMYLLQLAAPLMTAVGGIATLQQGLAARDRFNEVFALPAEDRPHPTRPTVAAPVPSPSPAAVRLRDVEFAYDTDPVLRGVDLQVPERGLTSLVGLSGAGKSTVLGLVEGFLTADQGQVQVLGRDRADWSLADLRSRIGYVDQRFTLLRGTIRSNLTLGLPADSTGPADTALFDVLDRVDLGDVVRALPDGLDAVIGAGSDLSGGQRQRLALARMLLHQPDLVLLDEPTSQLDSITEARLRSTVRDLAADRAVLVVAHRMSTVREADHVIVLDEGRVVAQGTHDDLVRDCAPYAALVNGQLLLDRDAPLALA</sequence>